<dbReference type="GeneID" id="64061392"/>
<evidence type="ECO:0000313" key="2">
    <source>
        <dbReference type="Proteomes" id="UP000014400"/>
    </source>
</evidence>
<dbReference type="PATRIC" id="fig|1203554.3.peg.787"/>
<dbReference type="Gene3D" id="3.40.50.1820">
    <property type="entry name" value="alpha/beta hydrolase"/>
    <property type="match status" value="1"/>
</dbReference>
<evidence type="ECO:0008006" key="3">
    <source>
        <dbReference type="Google" id="ProtNLM"/>
    </source>
</evidence>
<protein>
    <recommendedName>
        <fullName evidence="3">Alpha/beta hydrolase</fullName>
    </recommendedName>
</protein>
<accession>S3CHE1</accession>
<sequence length="256" mass="27872">MTIEITGSMAGHADRHTESSLAESFENAYFTAPWDIYEGPLKDFPKKKIRLEAEPLVLFAHGSSGIGEPLKAFGRWLASFGIGFLCPNSFVLKDRITYTSPVSRDDYERIHVMRSAELANAAARLTEVPGFDGRYVVAGTSEGGVAAARFQAPKGQAECARMIFSWSCEDNYHVAAHRTAIPQDMPVLNVMSAADKFFSQANSWLDNPSALGHAGRTLANHSDASIVLIPGAPHTLFALPQTQSAVEGFLERVLEL</sequence>
<dbReference type="RefSeq" id="WP_016474121.1">
    <property type="nucleotide sequence ID" value="NZ_KE150480.1"/>
</dbReference>
<reference evidence="1 2" key="1">
    <citation type="submission" date="2013-04" db="EMBL/GenBank/DDBJ databases">
        <title>The Genome Sequence of Sutterella wadsworthensis HGA0223.</title>
        <authorList>
            <consortium name="The Broad Institute Genomics Platform"/>
            <person name="Earl A."/>
            <person name="Ward D."/>
            <person name="Feldgarden M."/>
            <person name="Gevers D."/>
            <person name="Schmidt T.M."/>
            <person name="Dover J."/>
            <person name="Dai D."/>
            <person name="Walker B."/>
            <person name="Young S."/>
            <person name="Zeng Q."/>
            <person name="Gargeya S."/>
            <person name="Fitzgerald M."/>
            <person name="Haas B."/>
            <person name="Abouelleil A."/>
            <person name="Allen A.W."/>
            <person name="Alvarado L."/>
            <person name="Arachchi H.M."/>
            <person name="Berlin A.M."/>
            <person name="Chapman S.B."/>
            <person name="Gainer-Dewar J."/>
            <person name="Goldberg J."/>
            <person name="Griggs A."/>
            <person name="Gujja S."/>
            <person name="Hansen M."/>
            <person name="Howarth C."/>
            <person name="Imamovic A."/>
            <person name="Ireland A."/>
            <person name="Larimer J."/>
            <person name="McCowan C."/>
            <person name="Murphy C."/>
            <person name="Pearson M."/>
            <person name="Poon T.W."/>
            <person name="Priest M."/>
            <person name="Roberts A."/>
            <person name="Saif S."/>
            <person name="Shea T."/>
            <person name="Sisk P."/>
            <person name="Sykes S."/>
            <person name="Wortman J."/>
            <person name="Nusbaum C."/>
            <person name="Birren B."/>
        </authorList>
    </citation>
    <scope>NUCLEOTIDE SEQUENCE [LARGE SCALE GENOMIC DNA]</scope>
    <source>
        <strain evidence="1 2">HGA0223</strain>
    </source>
</reference>
<evidence type="ECO:0000313" key="1">
    <source>
        <dbReference type="EMBL" id="EPD99979.1"/>
    </source>
</evidence>
<gene>
    <name evidence="1" type="ORF">HMPREF1476_00785</name>
</gene>
<comment type="caution">
    <text evidence="1">The sequence shown here is derived from an EMBL/GenBank/DDBJ whole genome shotgun (WGS) entry which is preliminary data.</text>
</comment>
<dbReference type="EMBL" id="ATCF01000012">
    <property type="protein sequence ID" value="EPD99979.1"/>
    <property type="molecule type" value="Genomic_DNA"/>
</dbReference>
<proteinExistence type="predicted"/>
<name>S3CHE1_9BURK</name>
<dbReference type="STRING" id="1203554.HMPREF1476_00785"/>
<dbReference type="eggNOG" id="COG1073">
    <property type="taxonomic scope" value="Bacteria"/>
</dbReference>
<dbReference type="Proteomes" id="UP000014400">
    <property type="component" value="Unassembled WGS sequence"/>
</dbReference>
<dbReference type="InterPro" id="IPR029058">
    <property type="entry name" value="AB_hydrolase_fold"/>
</dbReference>
<dbReference type="AlphaFoldDB" id="S3CHE1"/>
<keyword evidence="2" id="KW-1185">Reference proteome</keyword>
<organism evidence="1 2">
    <name type="scientific">Sutterella wadsworthensis HGA0223</name>
    <dbReference type="NCBI Taxonomy" id="1203554"/>
    <lineage>
        <taxon>Bacteria</taxon>
        <taxon>Pseudomonadati</taxon>
        <taxon>Pseudomonadota</taxon>
        <taxon>Betaproteobacteria</taxon>
        <taxon>Burkholderiales</taxon>
        <taxon>Sutterellaceae</taxon>
        <taxon>Sutterella</taxon>
    </lineage>
</organism>
<dbReference type="SUPFAM" id="SSF53474">
    <property type="entry name" value="alpha/beta-Hydrolases"/>
    <property type="match status" value="1"/>
</dbReference>
<dbReference type="HOGENOM" id="CLU_990194_0_0_4"/>